<reference evidence="2" key="1">
    <citation type="submission" date="2025-08" db="UniProtKB">
        <authorList>
            <consortium name="RefSeq"/>
        </authorList>
    </citation>
    <scope>IDENTIFICATION</scope>
    <source>
        <tissue evidence="2">Gonads</tissue>
    </source>
</reference>
<accession>A0A1S3JW92</accession>
<dbReference type="OrthoDB" id="5965452at2759"/>
<organism evidence="1 2">
    <name type="scientific">Lingula anatina</name>
    <name type="common">Brachiopod</name>
    <name type="synonym">Lingula unguis</name>
    <dbReference type="NCBI Taxonomy" id="7574"/>
    <lineage>
        <taxon>Eukaryota</taxon>
        <taxon>Metazoa</taxon>
        <taxon>Spiralia</taxon>
        <taxon>Lophotrochozoa</taxon>
        <taxon>Brachiopoda</taxon>
        <taxon>Linguliformea</taxon>
        <taxon>Lingulata</taxon>
        <taxon>Lingulida</taxon>
        <taxon>Linguloidea</taxon>
        <taxon>Lingulidae</taxon>
        <taxon>Lingula</taxon>
    </lineage>
</organism>
<evidence type="ECO:0000313" key="2">
    <source>
        <dbReference type="RefSeq" id="XP_013414309.1"/>
    </source>
</evidence>
<proteinExistence type="predicted"/>
<evidence type="ECO:0000313" key="1">
    <source>
        <dbReference type="Proteomes" id="UP000085678"/>
    </source>
</evidence>
<protein>
    <submittedName>
        <fullName evidence="2">Uncharacterized protein LOC106176461</fullName>
    </submittedName>
</protein>
<name>A0A1S3JW92_LINAN</name>
<dbReference type="InParanoid" id="A0A1S3JW92"/>
<dbReference type="GeneID" id="106176461"/>
<gene>
    <name evidence="2" type="primary">LOC106176461</name>
</gene>
<dbReference type="Proteomes" id="UP000085678">
    <property type="component" value="Unplaced"/>
</dbReference>
<dbReference type="KEGG" id="lak:106176461"/>
<dbReference type="AlphaFoldDB" id="A0A1S3JW92"/>
<dbReference type="RefSeq" id="XP_013414309.1">
    <property type="nucleotide sequence ID" value="XM_013558855.2"/>
</dbReference>
<keyword evidence="1" id="KW-1185">Reference proteome</keyword>
<sequence>MSYESGEHVKWPLASPSIRVNGLCVENSESGFHGKLPGDSADHWETNGTPHLHPDNLDSHLSKNNNNLVEHKCFEGHHYISFKGHGYLETVDEDRLLTEKSNNDFSSSRKFSDFDASDGAVSNRNIARLSNTSSVETAGSTGSSPCNNSATDCDLSVTSANWEKHFKSTPNKYGDFHHLSPRLVRFNSDEMQNFIGNSGPPAESPSITLPPRFNIFKDKATDTEKNAVSDYSGNPDDFVSRGRDLDTAIKWLRHEIWQMRRQDYHLKRQFLDLISTIHHLRETSHGMYCSSGSDLSSLNGSTASLDENRLSSSLSSASAYLRSQEADYLTEFRARTVSFNIPRTRFSVRPKSKEYV</sequence>